<sequence>MMETTALVTAAFDLLAPYASQAGGILAGKAAEGVAAQAVKLWGWLTGKIAPGVEGHAALERYSQTPDDPRRRTAAELAVEDFLTAHPDSLAELRALLAEAGVTVTEVTQTMTVTGHGNKPVQVSGSDIRVKIG</sequence>
<comment type="caution">
    <text evidence="1">The sequence shown here is derived from an EMBL/GenBank/DDBJ whole genome shotgun (WGS) entry which is preliminary data.</text>
</comment>
<accession>A0ABW5CFK4</accession>
<evidence type="ECO:0000313" key="2">
    <source>
        <dbReference type="Proteomes" id="UP001597296"/>
    </source>
</evidence>
<dbReference type="RefSeq" id="WP_377318817.1">
    <property type="nucleotide sequence ID" value="NZ_JBHUIY010000052.1"/>
</dbReference>
<dbReference type="EMBL" id="JBHUIY010000052">
    <property type="protein sequence ID" value="MFD2235541.1"/>
    <property type="molecule type" value="Genomic_DNA"/>
</dbReference>
<proteinExistence type="predicted"/>
<dbReference type="Proteomes" id="UP001597296">
    <property type="component" value="Unassembled WGS sequence"/>
</dbReference>
<name>A0ABW5CFK4_9PROT</name>
<protein>
    <submittedName>
        <fullName evidence="1">Uncharacterized protein</fullName>
    </submittedName>
</protein>
<evidence type="ECO:0000313" key="1">
    <source>
        <dbReference type="EMBL" id="MFD2235541.1"/>
    </source>
</evidence>
<gene>
    <name evidence="1" type="ORF">ACFSNB_17200</name>
</gene>
<organism evidence="1 2">
    <name type="scientific">Phaeospirillum tilakii</name>
    <dbReference type="NCBI Taxonomy" id="741673"/>
    <lineage>
        <taxon>Bacteria</taxon>
        <taxon>Pseudomonadati</taxon>
        <taxon>Pseudomonadota</taxon>
        <taxon>Alphaproteobacteria</taxon>
        <taxon>Rhodospirillales</taxon>
        <taxon>Rhodospirillaceae</taxon>
        <taxon>Phaeospirillum</taxon>
    </lineage>
</organism>
<keyword evidence="2" id="KW-1185">Reference proteome</keyword>
<reference evidence="2" key="1">
    <citation type="journal article" date="2019" name="Int. J. Syst. Evol. Microbiol.">
        <title>The Global Catalogue of Microorganisms (GCM) 10K type strain sequencing project: providing services to taxonomists for standard genome sequencing and annotation.</title>
        <authorList>
            <consortium name="The Broad Institute Genomics Platform"/>
            <consortium name="The Broad Institute Genome Sequencing Center for Infectious Disease"/>
            <person name="Wu L."/>
            <person name="Ma J."/>
        </authorList>
    </citation>
    <scope>NUCLEOTIDE SEQUENCE [LARGE SCALE GENOMIC DNA]</scope>
    <source>
        <strain evidence="2">KCTC 15012</strain>
    </source>
</reference>